<dbReference type="Gene3D" id="3.40.109.10">
    <property type="entry name" value="NADH Oxidase"/>
    <property type="match status" value="1"/>
</dbReference>
<evidence type="ECO:0000313" key="4">
    <source>
        <dbReference type="EMBL" id="GGD95778.1"/>
    </source>
</evidence>
<dbReference type="Proteomes" id="UP000644699">
    <property type="component" value="Unassembled WGS sequence"/>
</dbReference>
<name>A0A916ZGR0_9HYPH</name>
<feature type="domain" description="Nitroreductase" evidence="3">
    <location>
        <begin position="174"/>
        <end position="227"/>
    </location>
</feature>
<dbReference type="Pfam" id="PF00881">
    <property type="entry name" value="Nitroreductase"/>
    <property type="match status" value="1"/>
</dbReference>
<dbReference type="AlphaFoldDB" id="A0A916ZGR0"/>
<dbReference type="GO" id="GO:0016491">
    <property type="term" value="F:oxidoreductase activity"/>
    <property type="evidence" value="ECO:0007669"/>
    <property type="project" value="UniProtKB-KW"/>
</dbReference>
<dbReference type="SUPFAM" id="SSF55469">
    <property type="entry name" value="FMN-dependent nitroreductase-like"/>
    <property type="match status" value="1"/>
</dbReference>
<organism evidence="4 5">
    <name type="scientific">Aureimonas endophytica</name>
    <dbReference type="NCBI Taxonomy" id="2027858"/>
    <lineage>
        <taxon>Bacteria</taxon>
        <taxon>Pseudomonadati</taxon>
        <taxon>Pseudomonadota</taxon>
        <taxon>Alphaproteobacteria</taxon>
        <taxon>Hyphomicrobiales</taxon>
        <taxon>Aurantimonadaceae</taxon>
        <taxon>Aureimonas</taxon>
    </lineage>
</organism>
<dbReference type="EMBL" id="BMIQ01000002">
    <property type="protein sequence ID" value="GGD95778.1"/>
    <property type="molecule type" value="Genomic_DNA"/>
</dbReference>
<dbReference type="PANTHER" id="PTHR43673">
    <property type="entry name" value="NAD(P)H NITROREDUCTASE YDGI-RELATED"/>
    <property type="match status" value="1"/>
</dbReference>
<keyword evidence="5" id="KW-1185">Reference proteome</keyword>
<dbReference type="PANTHER" id="PTHR43673:SF10">
    <property type="entry name" value="NADH DEHYDROGENASE_NAD(P)H NITROREDUCTASE XCC3605-RELATED"/>
    <property type="match status" value="1"/>
</dbReference>
<gene>
    <name evidence="4" type="ORF">GCM10011390_13220</name>
</gene>
<protein>
    <recommendedName>
        <fullName evidence="3">Nitroreductase domain-containing protein</fullName>
    </recommendedName>
</protein>
<comment type="caution">
    <text evidence="4">The sequence shown here is derived from an EMBL/GenBank/DDBJ whole genome shotgun (WGS) entry which is preliminary data.</text>
</comment>
<reference evidence="4" key="1">
    <citation type="journal article" date="2014" name="Int. J. Syst. Evol. Microbiol.">
        <title>Complete genome sequence of Corynebacterium casei LMG S-19264T (=DSM 44701T), isolated from a smear-ripened cheese.</title>
        <authorList>
            <consortium name="US DOE Joint Genome Institute (JGI-PGF)"/>
            <person name="Walter F."/>
            <person name="Albersmeier A."/>
            <person name="Kalinowski J."/>
            <person name="Ruckert C."/>
        </authorList>
    </citation>
    <scope>NUCLEOTIDE SEQUENCE</scope>
    <source>
        <strain evidence="4">CGMCC 1.15367</strain>
    </source>
</reference>
<dbReference type="InterPro" id="IPR029479">
    <property type="entry name" value="Nitroreductase"/>
</dbReference>
<evidence type="ECO:0000256" key="1">
    <source>
        <dbReference type="ARBA" id="ARBA00007118"/>
    </source>
</evidence>
<accession>A0A916ZGR0</accession>
<dbReference type="InterPro" id="IPR000415">
    <property type="entry name" value="Nitroreductase-like"/>
</dbReference>
<proteinExistence type="inferred from homology"/>
<evidence type="ECO:0000259" key="3">
    <source>
        <dbReference type="Pfam" id="PF00881"/>
    </source>
</evidence>
<evidence type="ECO:0000313" key="5">
    <source>
        <dbReference type="Proteomes" id="UP000644699"/>
    </source>
</evidence>
<dbReference type="CDD" id="cd02062">
    <property type="entry name" value="Nitro_FMN_reductase"/>
    <property type="match status" value="1"/>
</dbReference>
<keyword evidence="2" id="KW-0560">Oxidoreductase</keyword>
<comment type="similarity">
    <text evidence="1">Belongs to the nitroreductase family.</text>
</comment>
<sequence>MSPPPRAARPAAPLGARSQPEALRWRTRLALAARLVRNLAYDGGRLWRHSFLTGAAGREQRRGRMRMDAHFLEYGMSMRDPRRGFGLDRVHRLIDDLERSLESHGPDATTEIMQRTLDAYLAFNADATVDLDWLRRRLAALAPQPATGLRGGSETVTREAIQRDGMIDFLAFAESRHSIRQYAPGPVAPEKIERAVRAAQQSPSSCNRQTCRAYVWTDPALVRRVLALQSGNRGFGAEIAGVAVVASDLSHWGGPDERYQGWVDAGMFAMSLAYGLHAEGLGAVMLNWGEEHKRDKELLALAGLPDSTLVATMIGFGNLPDRLVVPVSQREPLERCLVLNRPLASA</sequence>
<reference evidence="4" key="2">
    <citation type="submission" date="2020-09" db="EMBL/GenBank/DDBJ databases">
        <authorList>
            <person name="Sun Q."/>
            <person name="Zhou Y."/>
        </authorList>
    </citation>
    <scope>NUCLEOTIDE SEQUENCE</scope>
    <source>
        <strain evidence="4">CGMCC 1.15367</strain>
    </source>
</reference>
<evidence type="ECO:0000256" key="2">
    <source>
        <dbReference type="ARBA" id="ARBA00023002"/>
    </source>
</evidence>